<keyword evidence="3" id="KW-1185">Reference proteome</keyword>
<accession>A0A1M5HK27</accession>
<reference evidence="3" key="1">
    <citation type="submission" date="2016-11" db="EMBL/GenBank/DDBJ databases">
        <authorList>
            <person name="Varghese N."/>
            <person name="Submissions S."/>
        </authorList>
    </citation>
    <scope>NUCLEOTIDE SEQUENCE [LARGE SCALE GENOMIC DNA]</scope>
    <source>
        <strain evidence="3">DSM 27370</strain>
    </source>
</reference>
<dbReference type="OrthoDB" id="1109828at2"/>
<organism evidence="2 3">
    <name type="scientific">Dysgonomonas macrotermitis</name>
    <dbReference type="NCBI Taxonomy" id="1346286"/>
    <lineage>
        <taxon>Bacteria</taxon>
        <taxon>Pseudomonadati</taxon>
        <taxon>Bacteroidota</taxon>
        <taxon>Bacteroidia</taxon>
        <taxon>Bacteroidales</taxon>
        <taxon>Dysgonomonadaceae</taxon>
        <taxon>Dysgonomonas</taxon>
    </lineage>
</organism>
<keyword evidence="1" id="KW-0732">Signal</keyword>
<proteinExistence type="predicted"/>
<dbReference type="STRING" id="1346286.SAMN05444362_11689"/>
<dbReference type="EMBL" id="FQUC01000016">
    <property type="protein sequence ID" value="SHG16287.1"/>
    <property type="molecule type" value="Genomic_DNA"/>
</dbReference>
<dbReference type="InterPro" id="IPR041662">
    <property type="entry name" value="SusD-like_2"/>
</dbReference>
<dbReference type="Proteomes" id="UP000184480">
    <property type="component" value="Unassembled WGS sequence"/>
</dbReference>
<name>A0A1M5HK27_9BACT</name>
<sequence length="543" mass="60393">MKKIIKGLLFASLLISVTSCKDLEEINVDPNNPTEVSTPAILLGAEKKVMDYMFDNWFSGRQSLVYSQYWAQRNYTEEDRYQIRESVNNSYFNYFYTSAGNLARIEAINTDESTKEAAAVYGKNENQIAVAKILKIWLVQVMADTWGGIPYSEAFNLSGGALYPKYDDLDQLYTSLLTELDQAIDMIDTDETAFTSGDNIYNGDAGQWKKFANSLKCRLAIRLSKVDSNWKTYIAEAVQSGVFTSNSDNALFQYSTSAPNQCYFYRGFFVEARNDFSISKPFVDLLKGQRDTLNAKTHPWEGVLDPRLSVYTSANADGDYIGVPYGVESNDLSSVAPGIDYAPDFSEGKPLAVQANFAVPLLTYAEVCFILSEYNGFSAADYKKGVEASIDFWNTQNVSVKGAASISEADKAAYVAAVTKTVNAEAVATQKYIHLYMNGTEAWAEYRRTGYPSTLLKPNENSTVAYIYDDKGNVTGTQILEFTTLSETKGDLPARIKYPTNESTLNPAGFEDAVAKLTDGTNNYYSKMFWDVRTSSVPHPANK</sequence>
<dbReference type="Gene3D" id="1.25.40.390">
    <property type="match status" value="1"/>
</dbReference>
<dbReference type="AlphaFoldDB" id="A0A1M5HK27"/>
<evidence type="ECO:0000256" key="1">
    <source>
        <dbReference type="SAM" id="SignalP"/>
    </source>
</evidence>
<evidence type="ECO:0000313" key="2">
    <source>
        <dbReference type="EMBL" id="SHG16287.1"/>
    </source>
</evidence>
<dbReference type="RefSeq" id="WP_062183126.1">
    <property type="nucleotide sequence ID" value="NZ_BBXL01000019.1"/>
</dbReference>
<evidence type="ECO:0000313" key="3">
    <source>
        <dbReference type="Proteomes" id="UP000184480"/>
    </source>
</evidence>
<dbReference type="SUPFAM" id="SSF48452">
    <property type="entry name" value="TPR-like"/>
    <property type="match status" value="1"/>
</dbReference>
<feature type="signal peptide" evidence="1">
    <location>
        <begin position="1"/>
        <end position="21"/>
    </location>
</feature>
<feature type="chain" id="PRO_5009910835" evidence="1">
    <location>
        <begin position="22"/>
        <end position="543"/>
    </location>
</feature>
<protein>
    <submittedName>
        <fullName evidence="2">Starch-binding associating with outer membrane</fullName>
    </submittedName>
</protein>
<dbReference type="InterPro" id="IPR011990">
    <property type="entry name" value="TPR-like_helical_dom_sf"/>
</dbReference>
<gene>
    <name evidence="2" type="ORF">SAMN05444362_11689</name>
</gene>
<dbReference type="PROSITE" id="PS51257">
    <property type="entry name" value="PROKAR_LIPOPROTEIN"/>
    <property type="match status" value="1"/>
</dbReference>
<dbReference type="Pfam" id="PF12771">
    <property type="entry name" value="SusD-like_2"/>
    <property type="match status" value="1"/>
</dbReference>